<sequence>PRQGERIIGGTDAEAGDFPWQVSIQTKGTHFCGGTIISSWWILTAAHCFGKELPPDLTVVLGGIDLSQKLERKKLNSLILHEKYDSESLENDIALILLDSPIQSSDQKLPVCLPFISDPHVWKDCWVAGWGTTAAASRVLQKVEVKLISKEQCSKWVPHLADSMLCAGLEEGGRDACQGDSGGPLVCTQRNSRRWFAIGLVSWGEGCGEKQKPGVYTSVYSYLNWIQVETA</sequence>
<organism evidence="7 8">
    <name type="scientific">Nothocercus julius</name>
    <dbReference type="NCBI Taxonomy" id="2585813"/>
    <lineage>
        <taxon>Eukaryota</taxon>
        <taxon>Metazoa</taxon>
        <taxon>Chordata</taxon>
        <taxon>Craniata</taxon>
        <taxon>Vertebrata</taxon>
        <taxon>Euteleostomi</taxon>
        <taxon>Archelosauria</taxon>
        <taxon>Archosauria</taxon>
        <taxon>Dinosauria</taxon>
        <taxon>Saurischia</taxon>
        <taxon>Theropoda</taxon>
        <taxon>Coelurosauria</taxon>
        <taxon>Aves</taxon>
        <taxon>Palaeognathae</taxon>
        <taxon>Tinamiformes</taxon>
        <taxon>Tinamidae</taxon>
        <taxon>Nothocercus</taxon>
    </lineage>
</organism>
<keyword evidence="4" id="KW-1015">Disulfide bond</keyword>
<feature type="domain" description="Peptidase S1" evidence="6">
    <location>
        <begin position="7"/>
        <end position="231"/>
    </location>
</feature>
<dbReference type="Pfam" id="PF00089">
    <property type="entry name" value="Trypsin"/>
    <property type="match status" value="1"/>
</dbReference>
<evidence type="ECO:0000256" key="1">
    <source>
        <dbReference type="ARBA" id="ARBA00022670"/>
    </source>
</evidence>
<protein>
    <submittedName>
        <fullName evidence="7">PRS55 protease</fullName>
    </submittedName>
</protein>
<name>A0A7K7WH46_9AVES</name>
<proteinExistence type="predicted"/>
<reference evidence="7 8" key="1">
    <citation type="submission" date="2019-09" db="EMBL/GenBank/DDBJ databases">
        <title>Bird 10,000 Genomes (B10K) Project - Family phase.</title>
        <authorList>
            <person name="Zhang G."/>
        </authorList>
    </citation>
    <scope>NUCLEOTIDE SEQUENCE [LARGE SCALE GENOMIC DNA]</scope>
    <source>
        <strain evidence="7">B10K-MSB-01</strain>
    </source>
</reference>
<dbReference type="PROSITE" id="PS50240">
    <property type="entry name" value="TRYPSIN_DOM"/>
    <property type="match status" value="1"/>
</dbReference>
<evidence type="ECO:0000313" key="8">
    <source>
        <dbReference type="Proteomes" id="UP000531559"/>
    </source>
</evidence>
<keyword evidence="2 5" id="KW-0378">Hydrolase</keyword>
<evidence type="ECO:0000313" key="7">
    <source>
        <dbReference type="EMBL" id="NXA52588.1"/>
    </source>
</evidence>
<feature type="non-terminal residue" evidence="7">
    <location>
        <position position="1"/>
    </location>
</feature>
<dbReference type="InterPro" id="IPR001314">
    <property type="entry name" value="Peptidase_S1A"/>
</dbReference>
<evidence type="ECO:0000256" key="5">
    <source>
        <dbReference type="RuleBase" id="RU363034"/>
    </source>
</evidence>
<dbReference type="FunFam" id="2.40.10.10:FF:000003">
    <property type="entry name" value="Transmembrane serine protease 3"/>
    <property type="match status" value="1"/>
</dbReference>
<dbReference type="InterPro" id="IPR001254">
    <property type="entry name" value="Trypsin_dom"/>
</dbReference>
<feature type="non-terminal residue" evidence="7">
    <location>
        <position position="231"/>
    </location>
</feature>
<comment type="caution">
    <text evidence="7">The sequence shown here is derived from an EMBL/GenBank/DDBJ whole genome shotgun (WGS) entry which is preliminary data.</text>
</comment>
<dbReference type="PANTHER" id="PTHR24252">
    <property type="entry name" value="ACROSIN-RELATED"/>
    <property type="match status" value="1"/>
</dbReference>
<dbReference type="GO" id="GO:0006508">
    <property type="term" value="P:proteolysis"/>
    <property type="evidence" value="ECO:0007669"/>
    <property type="project" value="UniProtKB-KW"/>
</dbReference>
<dbReference type="PROSITE" id="PS00134">
    <property type="entry name" value="TRYPSIN_HIS"/>
    <property type="match status" value="1"/>
</dbReference>
<gene>
    <name evidence="7" type="primary">Prss55</name>
    <name evidence="7" type="ORF">NOTJUL_R05150</name>
</gene>
<accession>A0A7K7WH46</accession>
<dbReference type="InterPro" id="IPR009003">
    <property type="entry name" value="Peptidase_S1_PA"/>
</dbReference>
<evidence type="ECO:0000256" key="3">
    <source>
        <dbReference type="ARBA" id="ARBA00022825"/>
    </source>
</evidence>
<dbReference type="InterPro" id="IPR043504">
    <property type="entry name" value="Peptidase_S1_PA_chymotrypsin"/>
</dbReference>
<dbReference type="PRINTS" id="PR00722">
    <property type="entry name" value="CHYMOTRYPSIN"/>
</dbReference>
<dbReference type="SMART" id="SM00020">
    <property type="entry name" value="Tryp_SPc"/>
    <property type="match status" value="1"/>
</dbReference>
<dbReference type="GO" id="GO:0004252">
    <property type="term" value="F:serine-type endopeptidase activity"/>
    <property type="evidence" value="ECO:0007669"/>
    <property type="project" value="InterPro"/>
</dbReference>
<dbReference type="EMBL" id="VZSV01000142">
    <property type="protein sequence ID" value="NXA52588.1"/>
    <property type="molecule type" value="Genomic_DNA"/>
</dbReference>
<dbReference type="AlphaFoldDB" id="A0A7K7WH46"/>
<evidence type="ECO:0000259" key="6">
    <source>
        <dbReference type="PROSITE" id="PS50240"/>
    </source>
</evidence>
<evidence type="ECO:0000256" key="4">
    <source>
        <dbReference type="ARBA" id="ARBA00023157"/>
    </source>
</evidence>
<dbReference type="InterPro" id="IPR033116">
    <property type="entry name" value="TRYPSIN_SER"/>
</dbReference>
<keyword evidence="1 5" id="KW-0645">Protease</keyword>
<dbReference type="PANTHER" id="PTHR24252:SF7">
    <property type="entry name" value="HYALIN"/>
    <property type="match status" value="1"/>
</dbReference>
<dbReference type="OrthoDB" id="546450at2759"/>
<dbReference type="PROSITE" id="PS00135">
    <property type="entry name" value="TRYPSIN_SER"/>
    <property type="match status" value="1"/>
</dbReference>
<dbReference type="CDD" id="cd00190">
    <property type="entry name" value="Tryp_SPc"/>
    <property type="match status" value="1"/>
</dbReference>
<dbReference type="Proteomes" id="UP000531559">
    <property type="component" value="Unassembled WGS sequence"/>
</dbReference>
<keyword evidence="3 5" id="KW-0720">Serine protease</keyword>
<dbReference type="InterPro" id="IPR018114">
    <property type="entry name" value="TRYPSIN_HIS"/>
</dbReference>
<dbReference type="Gene3D" id="2.40.10.10">
    <property type="entry name" value="Trypsin-like serine proteases"/>
    <property type="match status" value="1"/>
</dbReference>
<dbReference type="SUPFAM" id="SSF50494">
    <property type="entry name" value="Trypsin-like serine proteases"/>
    <property type="match status" value="1"/>
</dbReference>
<evidence type="ECO:0000256" key="2">
    <source>
        <dbReference type="ARBA" id="ARBA00022801"/>
    </source>
</evidence>
<keyword evidence="8" id="KW-1185">Reference proteome</keyword>